<organism evidence="1 2">
    <name type="scientific">Hyaloperonospora arabidopsidis (strain Emoy2)</name>
    <name type="common">Downy mildew agent</name>
    <name type="synonym">Peronospora arabidopsidis</name>
    <dbReference type="NCBI Taxonomy" id="559515"/>
    <lineage>
        <taxon>Eukaryota</taxon>
        <taxon>Sar</taxon>
        <taxon>Stramenopiles</taxon>
        <taxon>Oomycota</taxon>
        <taxon>Peronosporomycetes</taxon>
        <taxon>Peronosporales</taxon>
        <taxon>Peronosporaceae</taxon>
        <taxon>Hyaloperonospora</taxon>
    </lineage>
</organism>
<dbReference type="EMBL" id="JH598294">
    <property type="status" value="NOT_ANNOTATED_CDS"/>
    <property type="molecule type" value="Genomic_DNA"/>
</dbReference>
<name>M4BIM4_HYAAE</name>
<reference evidence="1" key="2">
    <citation type="submission" date="2015-06" db="UniProtKB">
        <authorList>
            <consortium name="EnsemblProtists"/>
        </authorList>
    </citation>
    <scope>IDENTIFICATION</scope>
    <source>
        <strain evidence="1">Emoy2</strain>
    </source>
</reference>
<proteinExistence type="predicted"/>
<accession>M4BIM4</accession>
<evidence type="ECO:0000313" key="1">
    <source>
        <dbReference type="EnsemblProtists" id="HpaP806250"/>
    </source>
</evidence>
<dbReference type="AlphaFoldDB" id="M4BIM4"/>
<dbReference type="EnsemblProtists" id="HpaT806250">
    <property type="protein sequence ID" value="HpaP806250"/>
    <property type="gene ID" value="HpaG806250"/>
</dbReference>
<keyword evidence="2" id="KW-1185">Reference proteome</keyword>
<dbReference type="Proteomes" id="UP000011713">
    <property type="component" value="Unassembled WGS sequence"/>
</dbReference>
<dbReference type="VEuPathDB" id="FungiDB:HpaG806250"/>
<protein>
    <submittedName>
        <fullName evidence="1">Uncharacterized protein</fullName>
    </submittedName>
</protein>
<dbReference type="HOGENOM" id="CLU_2854440_0_0_1"/>
<reference evidence="2" key="1">
    <citation type="journal article" date="2010" name="Science">
        <title>Signatures of adaptation to obligate biotrophy in the Hyaloperonospora arabidopsidis genome.</title>
        <authorList>
            <person name="Baxter L."/>
            <person name="Tripathy S."/>
            <person name="Ishaque N."/>
            <person name="Boot N."/>
            <person name="Cabral A."/>
            <person name="Kemen E."/>
            <person name="Thines M."/>
            <person name="Ah-Fong A."/>
            <person name="Anderson R."/>
            <person name="Badejoko W."/>
            <person name="Bittner-Eddy P."/>
            <person name="Boore J.L."/>
            <person name="Chibucos M.C."/>
            <person name="Coates M."/>
            <person name="Dehal P."/>
            <person name="Delehaunty K."/>
            <person name="Dong S."/>
            <person name="Downton P."/>
            <person name="Dumas B."/>
            <person name="Fabro G."/>
            <person name="Fronick C."/>
            <person name="Fuerstenberg S.I."/>
            <person name="Fulton L."/>
            <person name="Gaulin E."/>
            <person name="Govers F."/>
            <person name="Hughes L."/>
            <person name="Humphray S."/>
            <person name="Jiang R.H."/>
            <person name="Judelson H."/>
            <person name="Kamoun S."/>
            <person name="Kyung K."/>
            <person name="Meijer H."/>
            <person name="Minx P."/>
            <person name="Morris P."/>
            <person name="Nelson J."/>
            <person name="Phuntumart V."/>
            <person name="Qutob D."/>
            <person name="Rehmany A."/>
            <person name="Rougon-Cardoso A."/>
            <person name="Ryden P."/>
            <person name="Torto-Alalibo T."/>
            <person name="Studholme D."/>
            <person name="Wang Y."/>
            <person name="Win J."/>
            <person name="Wood J."/>
            <person name="Clifton S.W."/>
            <person name="Rogers J."/>
            <person name="Van den Ackerveken G."/>
            <person name="Jones J.D."/>
            <person name="McDowell J.M."/>
            <person name="Beynon J."/>
            <person name="Tyler B.M."/>
        </authorList>
    </citation>
    <scope>NUCLEOTIDE SEQUENCE [LARGE SCALE GENOMIC DNA]</scope>
    <source>
        <strain evidence="2">Emoy2</strain>
    </source>
</reference>
<sequence length="65" mass="7187">MVQQSRGWAVVFARRDGLLGRIVARANVEEAREDRGGVNNVVAAGIKRVDQQHEQTGLSGEERDK</sequence>
<evidence type="ECO:0000313" key="2">
    <source>
        <dbReference type="Proteomes" id="UP000011713"/>
    </source>
</evidence>
<dbReference type="InParanoid" id="M4BIM4"/>